<dbReference type="EMBL" id="JAULSN010000003">
    <property type="protein sequence ID" value="KAK3377376.1"/>
    <property type="molecule type" value="Genomic_DNA"/>
</dbReference>
<dbReference type="AlphaFoldDB" id="A0AAE0KIR3"/>
<comment type="caution">
    <text evidence="2">The sequence shown here is derived from an EMBL/GenBank/DDBJ whole genome shotgun (WGS) entry which is preliminary data.</text>
</comment>
<evidence type="ECO:0000313" key="2">
    <source>
        <dbReference type="EMBL" id="KAK3377376.1"/>
    </source>
</evidence>
<sequence length="179" mass="19987">MARISEAIKEDHAQVKRAFHRLSETEPELRKPNDVTGFVWALERYLIAEHLVVTPALEYHVANGGDRHRRLSSDHDSMNQKLKHMLVFDPAEASFDASLMAIWVDLDPHINEETSSDLVQLEESMSQAASEALQSRYAAIKSLLQKPYGSDGVPNVQALSAILEMPREDLMAAIGLPSL</sequence>
<reference evidence="2" key="1">
    <citation type="journal article" date="2023" name="Mol. Phylogenet. Evol.">
        <title>Genome-scale phylogeny and comparative genomics of the fungal order Sordariales.</title>
        <authorList>
            <person name="Hensen N."/>
            <person name="Bonometti L."/>
            <person name="Westerberg I."/>
            <person name="Brannstrom I.O."/>
            <person name="Guillou S."/>
            <person name="Cros-Aarteil S."/>
            <person name="Calhoun S."/>
            <person name="Haridas S."/>
            <person name="Kuo A."/>
            <person name="Mondo S."/>
            <person name="Pangilinan J."/>
            <person name="Riley R."/>
            <person name="LaButti K."/>
            <person name="Andreopoulos B."/>
            <person name="Lipzen A."/>
            <person name="Chen C."/>
            <person name="Yan M."/>
            <person name="Daum C."/>
            <person name="Ng V."/>
            <person name="Clum A."/>
            <person name="Steindorff A."/>
            <person name="Ohm R.A."/>
            <person name="Martin F."/>
            <person name="Silar P."/>
            <person name="Natvig D.O."/>
            <person name="Lalanne C."/>
            <person name="Gautier V."/>
            <person name="Ament-Velasquez S.L."/>
            <person name="Kruys A."/>
            <person name="Hutchinson M.I."/>
            <person name="Powell A.J."/>
            <person name="Barry K."/>
            <person name="Miller A.N."/>
            <person name="Grigoriev I.V."/>
            <person name="Debuchy R."/>
            <person name="Gladieux P."/>
            <person name="Hiltunen Thoren M."/>
            <person name="Johannesson H."/>
        </authorList>
    </citation>
    <scope>NUCLEOTIDE SEQUENCE</scope>
    <source>
        <strain evidence="2">CBS 958.72</strain>
    </source>
</reference>
<accession>A0AAE0KIR3</accession>
<organism evidence="2 3">
    <name type="scientific">Lasiosphaeria ovina</name>
    <dbReference type="NCBI Taxonomy" id="92902"/>
    <lineage>
        <taxon>Eukaryota</taxon>
        <taxon>Fungi</taxon>
        <taxon>Dikarya</taxon>
        <taxon>Ascomycota</taxon>
        <taxon>Pezizomycotina</taxon>
        <taxon>Sordariomycetes</taxon>
        <taxon>Sordariomycetidae</taxon>
        <taxon>Sordariales</taxon>
        <taxon>Lasiosphaeriaceae</taxon>
        <taxon>Lasiosphaeria</taxon>
    </lineage>
</organism>
<dbReference type="PANTHER" id="PTHR35585">
    <property type="entry name" value="HHE DOMAIN PROTEIN (AFU_ORTHOLOGUE AFUA_4G00730)"/>
    <property type="match status" value="1"/>
</dbReference>
<dbReference type="Pfam" id="PF01814">
    <property type="entry name" value="Hemerythrin"/>
    <property type="match status" value="1"/>
</dbReference>
<dbReference type="Proteomes" id="UP001287356">
    <property type="component" value="Unassembled WGS sequence"/>
</dbReference>
<protein>
    <recommendedName>
        <fullName evidence="1">Hemerythrin-like domain-containing protein</fullName>
    </recommendedName>
</protein>
<dbReference type="PANTHER" id="PTHR35585:SF1">
    <property type="entry name" value="HHE DOMAIN PROTEIN (AFU_ORTHOLOGUE AFUA_4G00730)"/>
    <property type="match status" value="1"/>
</dbReference>
<keyword evidence="3" id="KW-1185">Reference proteome</keyword>
<reference evidence="2" key="2">
    <citation type="submission" date="2023-06" db="EMBL/GenBank/DDBJ databases">
        <authorList>
            <consortium name="Lawrence Berkeley National Laboratory"/>
            <person name="Haridas S."/>
            <person name="Hensen N."/>
            <person name="Bonometti L."/>
            <person name="Westerberg I."/>
            <person name="Brannstrom I.O."/>
            <person name="Guillou S."/>
            <person name="Cros-Aarteil S."/>
            <person name="Calhoun S."/>
            <person name="Kuo A."/>
            <person name="Mondo S."/>
            <person name="Pangilinan J."/>
            <person name="Riley R."/>
            <person name="Labutti K."/>
            <person name="Andreopoulos B."/>
            <person name="Lipzen A."/>
            <person name="Chen C."/>
            <person name="Yanf M."/>
            <person name="Daum C."/>
            <person name="Ng V."/>
            <person name="Clum A."/>
            <person name="Steindorff A."/>
            <person name="Ohm R."/>
            <person name="Martin F."/>
            <person name="Silar P."/>
            <person name="Natvig D."/>
            <person name="Lalanne C."/>
            <person name="Gautier V."/>
            <person name="Ament-Velasquez S.L."/>
            <person name="Kruys A."/>
            <person name="Hutchinson M.I."/>
            <person name="Powell A.J."/>
            <person name="Barry K."/>
            <person name="Miller A.N."/>
            <person name="Grigoriev I.V."/>
            <person name="Debuchy R."/>
            <person name="Gladieux P."/>
            <person name="Thoren M.H."/>
            <person name="Johannesson H."/>
        </authorList>
    </citation>
    <scope>NUCLEOTIDE SEQUENCE</scope>
    <source>
        <strain evidence="2">CBS 958.72</strain>
    </source>
</reference>
<proteinExistence type="predicted"/>
<dbReference type="InterPro" id="IPR012312">
    <property type="entry name" value="Hemerythrin-like"/>
</dbReference>
<name>A0AAE0KIR3_9PEZI</name>
<evidence type="ECO:0000313" key="3">
    <source>
        <dbReference type="Proteomes" id="UP001287356"/>
    </source>
</evidence>
<gene>
    <name evidence="2" type="ORF">B0T24DRAFT_621056</name>
</gene>
<evidence type="ECO:0000259" key="1">
    <source>
        <dbReference type="Pfam" id="PF01814"/>
    </source>
</evidence>
<feature type="domain" description="Hemerythrin-like" evidence="1">
    <location>
        <begin position="4"/>
        <end position="114"/>
    </location>
</feature>